<dbReference type="EMBL" id="CP098755">
    <property type="protein sequence ID" value="USG66719.1"/>
    <property type="molecule type" value="Genomic_DNA"/>
</dbReference>
<feature type="transmembrane region" description="Helical" evidence="3">
    <location>
        <begin position="428"/>
        <end position="453"/>
    </location>
</feature>
<name>A0ABY4WJ40_9BACL</name>
<reference evidence="4" key="1">
    <citation type="submission" date="2022-06" db="EMBL/GenBank/DDBJ databases">
        <title>Genome sequencing of Brevibacillus sp. BB3-R1.</title>
        <authorList>
            <person name="Heo J."/>
            <person name="Lee D."/>
            <person name="Won M."/>
            <person name="Han B.-H."/>
            <person name="Hong S.-B."/>
            <person name="Kwon S.-W."/>
        </authorList>
    </citation>
    <scope>NUCLEOTIDE SEQUENCE</scope>
    <source>
        <strain evidence="4">BB3-R1</strain>
    </source>
</reference>
<dbReference type="InterPro" id="IPR050768">
    <property type="entry name" value="UPF0353/GerABKA_families"/>
</dbReference>
<dbReference type="PANTHER" id="PTHR22550">
    <property type="entry name" value="SPORE GERMINATION PROTEIN"/>
    <property type="match status" value="1"/>
</dbReference>
<dbReference type="RefSeq" id="WP_251873826.1">
    <property type="nucleotide sequence ID" value="NZ_CP098755.1"/>
</dbReference>
<evidence type="ECO:0000256" key="2">
    <source>
        <dbReference type="ARBA" id="ARBA00023136"/>
    </source>
</evidence>
<keyword evidence="3" id="KW-0812">Transmembrane</keyword>
<feature type="transmembrane region" description="Helical" evidence="3">
    <location>
        <begin position="303"/>
        <end position="325"/>
    </location>
</feature>
<dbReference type="Proteomes" id="UP001056500">
    <property type="component" value="Chromosome"/>
</dbReference>
<dbReference type="Pfam" id="PF03323">
    <property type="entry name" value="GerA"/>
    <property type="match status" value="1"/>
</dbReference>
<protein>
    <submittedName>
        <fullName evidence="4">Spore germination protein</fullName>
    </submittedName>
</protein>
<organism evidence="4 5">
    <name type="scientific">Brevibacillus ruminantium</name>
    <dbReference type="NCBI Taxonomy" id="2950604"/>
    <lineage>
        <taxon>Bacteria</taxon>
        <taxon>Bacillati</taxon>
        <taxon>Bacillota</taxon>
        <taxon>Bacilli</taxon>
        <taxon>Bacillales</taxon>
        <taxon>Paenibacillaceae</taxon>
        <taxon>Brevibacillus</taxon>
    </lineage>
</organism>
<evidence type="ECO:0000313" key="5">
    <source>
        <dbReference type="Proteomes" id="UP001056500"/>
    </source>
</evidence>
<feature type="transmembrane region" description="Helical" evidence="3">
    <location>
        <begin position="375"/>
        <end position="395"/>
    </location>
</feature>
<evidence type="ECO:0000256" key="3">
    <source>
        <dbReference type="SAM" id="Phobius"/>
    </source>
</evidence>
<dbReference type="PIRSF" id="PIRSF005690">
    <property type="entry name" value="GerBA"/>
    <property type="match status" value="1"/>
</dbReference>
<keyword evidence="3" id="KW-1133">Transmembrane helix</keyword>
<evidence type="ECO:0000256" key="1">
    <source>
        <dbReference type="ARBA" id="ARBA00005278"/>
    </source>
</evidence>
<comment type="similarity">
    <text evidence="1">Belongs to the GerABKA family.</text>
</comment>
<dbReference type="InterPro" id="IPR004995">
    <property type="entry name" value="Spore_Ger"/>
</dbReference>
<gene>
    <name evidence="4" type="ORF">NDK47_05315</name>
</gene>
<sequence>MDNNRQRETPYDPISNHGELPPLNRLRAADIRQLFSGCHDVSVEEYGFLPHTPSLQVYLIYANGLCDKRKIMHMFLPRISELFEAKEIANAEDLERKRPFLLSKLKVPDAHTVVDHVFNGKLLLLFEAWETIFSIDLTDRPERSPEEPSTEVSVRGPRDGFIEDITVNVALVRKRLKTPLLHYEVYTAGSQTRTRIGLMYLHQTVDPKLIEEIRNKLSSIKTNGIVSSTQLEELILDTPFTLLPMYEYTGRPDFAVNSLLTGRFVIFVDGSPTALVAPVNFSFLLNTAEDVNVSFYQAVFVRLIRLISVGTALFLPGFWVALITYHQDQLPYTLIATIFLSRQGVPLPAALETLLMLMLFELFREAGLRMPTPIGQTLSVVGGLVVGQAAISAGLTSPASLVIMAISVMATYTILNQSLVASISITRIAILLICSFLGAFGFMMALIGTLLFYGNTRSYGVYYMEPFSPPVMKDLLKVLIRTPWRLWEGRASILKRSSRKELDSE</sequence>
<keyword evidence="5" id="KW-1185">Reference proteome</keyword>
<keyword evidence="2 3" id="KW-0472">Membrane</keyword>
<accession>A0ABY4WJ40</accession>
<feature type="transmembrane region" description="Helical" evidence="3">
    <location>
        <begin position="345"/>
        <end position="363"/>
    </location>
</feature>
<feature type="transmembrane region" description="Helical" evidence="3">
    <location>
        <begin position="401"/>
        <end position="421"/>
    </location>
</feature>
<proteinExistence type="inferred from homology"/>
<dbReference type="PANTHER" id="PTHR22550:SF5">
    <property type="entry name" value="LEUCINE ZIPPER PROTEIN 4"/>
    <property type="match status" value="1"/>
</dbReference>
<evidence type="ECO:0000313" key="4">
    <source>
        <dbReference type="EMBL" id="USG66719.1"/>
    </source>
</evidence>